<keyword evidence="2" id="KW-1185">Reference proteome</keyword>
<proteinExistence type="predicted"/>
<accession>A0ABY6M1K9</accession>
<protein>
    <submittedName>
        <fullName evidence="1">Uncharacterized protein</fullName>
    </submittedName>
</protein>
<sequence length="202" mass="23453">MTKYIRLIIIVGIFALIASLTYTCKRLEKSQAEVSRLSENAKQKLHADSLKFSSEILKRAEFEEYLEYQNKELKRLLAKEKINTRKVERVIITETEYIDRDTSIVNLDSIKKSILANLPTKQNFELIDSCSTIKGHVGFDGTVLDLKITEKQFNNKIDVVLYKQRRQWKFLGIKTRLFGKREVTARVFDQCGQSSTQEIVVK</sequence>
<name>A0ABY6M1K9_9FLAO</name>
<evidence type="ECO:0000313" key="2">
    <source>
        <dbReference type="Proteomes" id="UP001163328"/>
    </source>
</evidence>
<dbReference type="RefSeq" id="WP_264434626.1">
    <property type="nucleotide sequence ID" value="NZ_CP081495.1"/>
</dbReference>
<reference evidence="1" key="1">
    <citation type="submission" date="2021-08" db="EMBL/GenBank/DDBJ databases">
        <title>Flavobacterium sp. strain CC-SYL302.</title>
        <authorList>
            <person name="Lin S.-Y."/>
            <person name="Lee T.-H."/>
            <person name="Young C.-C."/>
        </authorList>
    </citation>
    <scope>NUCLEOTIDE SEQUENCE</scope>
    <source>
        <strain evidence="1">CC-SYL302</strain>
    </source>
</reference>
<evidence type="ECO:0000313" key="1">
    <source>
        <dbReference type="EMBL" id="UYW02132.1"/>
    </source>
</evidence>
<gene>
    <name evidence="1" type="ORF">K5I29_04320</name>
</gene>
<organism evidence="1 2">
    <name type="scientific">Flavobacterium agricola</name>
    <dbReference type="NCBI Taxonomy" id="2870839"/>
    <lineage>
        <taxon>Bacteria</taxon>
        <taxon>Pseudomonadati</taxon>
        <taxon>Bacteroidota</taxon>
        <taxon>Flavobacteriia</taxon>
        <taxon>Flavobacteriales</taxon>
        <taxon>Flavobacteriaceae</taxon>
        <taxon>Flavobacterium</taxon>
    </lineage>
</organism>
<dbReference type="Proteomes" id="UP001163328">
    <property type="component" value="Chromosome"/>
</dbReference>
<dbReference type="EMBL" id="CP081495">
    <property type="protein sequence ID" value="UYW02132.1"/>
    <property type="molecule type" value="Genomic_DNA"/>
</dbReference>